<keyword evidence="4" id="KW-1185">Reference proteome</keyword>
<dbReference type="RefSeq" id="XP_014499497.1">
    <property type="nucleotide sequence ID" value="XM_014644011.1"/>
</dbReference>
<dbReference type="GeneID" id="106760592"/>
<sequence length="450" mass="51459">MSGSYIYSSKQKHSKRTKSEDRISKLPESLISCILSFLPTKDAVRTSVLSKTWVYRWTTITKLDINDNLFFSRKKRSRGKQNFVNFVYRALLLTTASSFSLVLVHNQDLTLFNIWISNILIKGVKNLRIVTHFEMSFPAQATHFLFESLYLEELVLNMVSCAIRVKTWVYFGYLKLLKLSGVIFTYDSLSDFNLRLPALKVFETTNCSWLKAKRVILKVPLLESVVIVEDNSSSYATNNCAVEFSASHLKDFTYRGYDYRSNFFKLLDPSSACNASLTITVNPCEKKNNTMIESRVFVLLKQFREMKCLKFGGLQYLEKTSVANLPLFGMLSYLDLGFVTGDVLLGLLLKSPVLRTLAFEGISKFDVVLLNSAAVPECLTSTLQVVKFGSLNGFEHELCVAKFVMENALMLERMSFSIVYWQMKSKVIEEFKEKLFSYKKAFSCAIIEFS</sequence>
<gene>
    <name evidence="5" type="primary">LOC106760592</name>
</gene>
<keyword evidence="2" id="KW-1133">Transmembrane helix</keyword>
<dbReference type="InterPro" id="IPR053781">
    <property type="entry name" value="F-box_AtFBL13-like"/>
</dbReference>
<dbReference type="InterPro" id="IPR006566">
    <property type="entry name" value="FBD"/>
</dbReference>
<reference evidence="4" key="1">
    <citation type="journal article" date="2014" name="Nat. Commun.">
        <title>Genome sequence of mungbean and insights into evolution within Vigna species.</title>
        <authorList>
            <person name="Kang Y.J."/>
            <person name="Kim S.K."/>
            <person name="Kim M.Y."/>
            <person name="Lestari P."/>
            <person name="Kim K.H."/>
            <person name="Ha B.K."/>
            <person name="Jun T.H."/>
            <person name="Hwang W.J."/>
            <person name="Lee T."/>
            <person name="Lee J."/>
            <person name="Shim S."/>
            <person name="Yoon M.Y."/>
            <person name="Jang Y.E."/>
            <person name="Han K.S."/>
            <person name="Taeprayoon P."/>
            <person name="Yoon N."/>
            <person name="Somta P."/>
            <person name="Tanya P."/>
            <person name="Kim K.S."/>
            <person name="Gwag J.G."/>
            <person name="Moon J.K."/>
            <person name="Lee Y.H."/>
            <person name="Park B.S."/>
            <person name="Bombarely A."/>
            <person name="Doyle J.J."/>
            <person name="Jackson S.A."/>
            <person name="Schafleitner R."/>
            <person name="Srinives P."/>
            <person name="Varshney R.K."/>
            <person name="Lee S.H."/>
        </authorList>
    </citation>
    <scope>NUCLEOTIDE SEQUENCE [LARGE SCALE GENOMIC DNA]</scope>
    <source>
        <strain evidence="4">cv. VC1973A</strain>
    </source>
</reference>
<dbReference type="AlphaFoldDB" id="A0A1S3U0F5"/>
<evidence type="ECO:0000313" key="5">
    <source>
        <dbReference type="RefSeq" id="XP_014499497.1"/>
    </source>
</evidence>
<dbReference type="Pfam" id="PF08387">
    <property type="entry name" value="FBD"/>
    <property type="match status" value="1"/>
</dbReference>
<dbReference type="SUPFAM" id="SSF81383">
    <property type="entry name" value="F-box domain"/>
    <property type="match status" value="1"/>
</dbReference>
<organism evidence="4 5">
    <name type="scientific">Vigna radiata var. radiata</name>
    <name type="common">Mung bean</name>
    <name type="synonym">Phaseolus aureus</name>
    <dbReference type="NCBI Taxonomy" id="3916"/>
    <lineage>
        <taxon>Eukaryota</taxon>
        <taxon>Viridiplantae</taxon>
        <taxon>Streptophyta</taxon>
        <taxon>Embryophyta</taxon>
        <taxon>Tracheophyta</taxon>
        <taxon>Spermatophyta</taxon>
        <taxon>Magnoliopsida</taxon>
        <taxon>eudicotyledons</taxon>
        <taxon>Gunneridae</taxon>
        <taxon>Pentapetalae</taxon>
        <taxon>rosids</taxon>
        <taxon>fabids</taxon>
        <taxon>Fabales</taxon>
        <taxon>Fabaceae</taxon>
        <taxon>Papilionoideae</taxon>
        <taxon>50 kb inversion clade</taxon>
        <taxon>NPAAA clade</taxon>
        <taxon>indigoferoid/millettioid clade</taxon>
        <taxon>Phaseoleae</taxon>
        <taxon>Vigna</taxon>
    </lineage>
</organism>
<dbReference type="OrthoDB" id="612216at2759"/>
<dbReference type="InterPro" id="IPR001810">
    <property type="entry name" value="F-box_dom"/>
</dbReference>
<dbReference type="Gramene" id="Vradi05g19800.1">
    <property type="protein sequence ID" value="Vradi05g19800.1"/>
    <property type="gene ID" value="Vradi05g19800"/>
</dbReference>
<evidence type="ECO:0000313" key="4">
    <source>
        <dbReference type="Proteomes" id="UP000087766"/>
    </source>
</evidence>
<name>A0A1S3U0F5_VIGRR</name>
<dbReference type="CDD" id="cd22160">
    <property type="entry name" value="F-box_AtFBL13-like"/>
    <property type="match status" value="1"/>
</dbReference>
<proteinExistence type="predicted"/>
<accession>A0A1S3U0F5</accession>
<dbReference type="PROSITE" id="PS50181">
    <property type="entry name" value="FBOX"/>
    <property type="match status" value="1"/>
</dbReference>
<dbReference type="PANTHER" id="PTHR31900">
    <property type="entry name" value="F-BOX/RNI SUPERFAMILY PROTEIN-RELATED"/>
    <property type="match status" value="1"/>
</dbReference>
<dbReference type="Gene3D" id="1.20.1280.50">
    <property type="match status" value="1"/>
</dbReference>
<reference evidence="5" key="2">
    <citation type="submission" date="2025-08" db="UniProtKB">
        <authorList>
            <consortium name="RefSeq"/>
        </authorList>
    </citation>
    <scope>IDENTIFICATION</scope>
    <source>
        <tissue evidence="5">Leaf</tissue>
    </source>
</reference>
<evidence type="ECO:0000256" key="2">
    <source>
        <dbReference type="SAM" id="Phobius"/>
    </source>
</evidence>
<feature type="domain" description="F-box" evidence="3">
    <location>
        <begin position="20"/>
        <end position="74"/>
    </location>
</feature>
<feature type="region of interest" description="Disordered" evidence="1">
    <location>
        <begin position="1"/>
        <end position="21"/>
    </location>
</feature>
<keyword evidence="2" id="KW-0472">Membrane</keyword>
<evidence type="ECO:0000256" key="1">
    <source>
        <dbReference type="SAM" id="MobiDB-lite"/>
    </source>
</evidence>
<dbReference type="Proteomes" id="UP000087766">
    <property type="component" value="Chromosome 5"/>
</dbReference>
<dbReference type="InterPro" id="IPR050232">
    <property type="entry name" value="FBL13/AtMIF1-like"/>
</dbReference>
<dbReference type="PANTHER" id="PTHR31900:SF32">
    <property type="entry name" value="F-BOX_RNI_FBD-LIKE DOMAIN PROTEIN"/>
    <property type="match status" value="1"/>
</dbReference>
<keyword evidence="2" id="KW-0812">Transmembrane</keyword>
<dbReference type="InterPro" id="IPR036047">
    <property type="entry name" value="F-box-like_dom_sf"/>
</dbReference>
<protein>
    <submittedName>
        <fullName evidence="5">F-box/FBD/LRR-repeat protein At3g14710-like</fullName>
    </submittedName>
</protein>
<dbReference type="Pfam" id="PF00646">
    <property type="entry name" value="F-box"/>
    <property type="match status" value="1"/>
</dbReference>
<evidence type="ECO:0000259" key="3">
    <source>
        <dbReference type="PROSITE" id="PS50181"/>
    </source>
</evidence>
<dbReference type="KEGG" id="vra:106760592"/>
<feature type="transmembrane region" description="Helical" evidence="2">
    <location>
        <begin position="83"/>
        <end position="104"/>
    </location>
</feature>